<dbReference type="GeneID" id="90608030"/>
<evidence type="ECO:0000256" key="7">
    <source>
        <dbReference type="RuleBase" id="RU363032"/>
    </source>
</evidence>
<evidence type="ECO:0000256" key="4">
    <source>
        <dbReference type="ARBA" id="ARBA00022692"/>
    </source>
</evidence>
<reference evidence="9 10" key="1">
    <citation type="submission" date="2017-06" db="EMBL/GenBank/DDBJ databases">
        <title>Description of Rhodopirellula bahusiensis sp. nov.</title>
        <authorList>
            <person name="Kizina J."/>
            <person name="Harder J."/>
        </authorList>
    </citation>
    <scope>NUCLEOTIDE SEQUENCE [LARGE SCALE GENOMIC DNA]</scope>
    <source>
        <strain evidence="9 10">SWK21</strain>
    </source>
</reference>
<dbReference type="SUPFAM" id="SSF161098">
    <property type="entry name" value="MetI-like"/>
    <property type="match status" value="1"/>
</dbReference>
<dbReference type="InterPro" id="IPR035906">
    <property type="entry name" value="MetI-like_sf"/>
</dbReference>
<evidence type="ECO:0000256" key="5">
    <source>
        <dbReference type="ARBA" id="ARBA00022989"/>
    </source>
</evidence>
<feature type="transmembrane region" description="Helical" evidence="7">
    <location>
        <begin position="187"/>
        <end position="213"/>
    </location>
</feature>
<name>A0A2G1WAF2_9BACT</name>
<dbReference type="PANTHER" id="PTHR30151">
    <property type="entry name" value="ALKANE SULFONATE ABC TRANSPORTER-RELATED, MEMBRANE SUBUNIT"/>
    <property type="match status" value="1"/>
</dbReference>
<dbReference type="Gene3D" id="1.10.3720.10">
    <property type="entry name" value="MetI-like"/>
    <property type="match status" value="1"/>
</dbReference>
<comment type="caution">
    <text evidence="9">The sequence shown here is derived from an EMBL/GenBank/DDBJ whole genome shotgun (WGS) entry which is preliminary data.</text>
</comment>
<dbReference type="Proteomes" id="UP000225740">
    <property type="component" value="Unassembled WGS sequence"/>
</dbReference>
<keyword evidence="6 7" id="KW-0472">Membrane</keyword>
<evidence type="ECO:0000313" key="9">
    <source>
        <dbReference type="EMBL" id="PHQ36008.1"/>
    </source>
</evidence>
<comment type="subcellular location">
    <subcellularLocation>
        <location evidence="1 7">Cell membrane</location>
        <topology evidence="1 7">Multi-pass membrane protein</topology>
    </subcellularLocation>
</comment>
<feature type="transmembrane region" description="Helical" evidence="7">
    <location>
        <begin position="237"/>
        <end position="259"/>
    </location>
</feature>
<evidence type="ECO:0000256" key="1">
    <source>
        <dbReference type="ARBA" id="ARBA00004651"/>
    </source>
</evidence>
<sequence length="271" mass="29502">MSDELSDNPGPTRESGREIAWTVLAVIAVAAIGIVGWHLIVVLFDLPKLLLPTPWQVAEAAWQHRMVLLDSGWITLWTATVSLFVAVIVGGGVSVLFSQSRLLRRALFPYVVFLQTVPIVAIAPLLVIWSGYEFRTAVIATVIICLFPIVNNVTTGLTSVRSEHEDLLRMYGATRWQRLCRVQLPTAVPFLVLGARISSGLAVIGAIVAEFFVSNGADYEGLGAVMTGWQARTMTDALMAALAVSTLLGLILFGGVNLLSRLFLKRYLLVN</sequence>
<dbReference type="Pfam" id="PF00528">
    <property type="entry name" value="BPD_transp_1"/>
    <property type="match status" value="1"/>
</dbReference>
<accession>A0A2G1WAF2</accession>
<evidence type="ECO:0000256" key="3">
    <source>
        <dbReference type="ARBA" id="ARBA00022475"/>
    </source>
</evidence>
<dbReference type="GO" id="GO:0055085">
    <property type="term" value="P:transmembrane transport"/>
    <property type="evidence" value="ECO:0007669"/>
    <property type="project" value="InterPro"/>
</dbReference>
<feature type="domain" description="ABC transmembrane type-1" evidence="8">
    <location>
        <begin position="72"/>
        <end position="260"/>
    </location>
</feature>
<feature type="transmembrane region" description="Helical" evidence="7">
    <location>
        <begin position="21"/>
        <end position="44"/>
    </location>
</feature>
<feature type="transmembrane region" description="Helical" evidence="7">
    <location>
        <begin position="138"/>
        <end position="160"/>
    </location>
</feature>
<keyword evidence="5 7" id="KW-1133">Transmembrane helix</keyword>
<dbReference type="InterPro" id="IPR000515">
    <property type="entry name" value="MetI-like"/>
</dbReference>
<keyword evidence="10" id="KW-1185">Reference proteome</keyword>
<comment type="similarity">
    <text evidence="7">Belongs to the binding-protein-dependent transport system permease family.</text>
</comment>
<proteinExistence type="inferred from homology"/>
<dbReference type="CDD" id="cd06261">
    <property type="entry name" value="TM_PBP2"/>
    <property type="match status" value="1"/>
</dbReference>
<dbReference type="RefSeq" id="WP_099260091.1">
    <property type="nucleotide sequence ID" value="NZ_NIZW01000004.1"/>
</dbReference>
<protein>
    <submittedName>
        <fullName evidence="9">ABC transporter permease</fullName>
    </submittedName>
</protein>
<gene>
    <name evidence="9" type="ORF">CEE69_07390</name>
</gene>
<dbReference type="AlphaFoldDB" id="A0A2G1WAF2"/>
<evidence type="ECO:0000256" key="6">
    <source>
        <dbReference type="ARBA" id="ARBA00023136"/>
    </source>
</evidence>
<dbReference type="EMBL" id="NIZW01000004">
    <property type="protein sequence ID" value="PHQ36008.1"/>
    <property type="molecule type" value="Genomic_DNA"/>
</dbReference>
<keyword evidence="3" id="KW-1003">Cell membrane</keyword>
<keyword evidence="4 7" id="KW-0812">Transmembrane</keyword>
<keyword evidence="2 7" id="KW-0813">Transport</keyword>
<evidence type="ECO:0000256" key="2">
    <source>
        <dbReference type="ARBA" id="ARBA00022448"/>
    </source>
</evidence>
<organism evidence="9 10">
    <name type="scientific">Rhodopirellula bahusiensis</name>
    <dbReference type="NCBI Taxonomy" id="2014065"/>
    <lineage>
        <taxon>Bacteria</taxon>
        <taxon>Pseudomonadati</taxon>
        <taxon>Planctomycetota</taxon>
        <taxon>Planctomycetia</taxon>
        <taxon>Pirellulales</taxon>
        <taxon>Pirellulaceae</taxon>
        <taxon>Rhodopirellula</taxon>
    </lineage>
</organism>
<dbReference type="OrthoDB" id="9804353at2"/>
<evidence type="ECO:0000259" key="8">
    <source>
        <dbReference type="PROSITE" id="PS50928"/>
    </source>
</evidence>
<dbReference type="PANTHER" id="PTHR30151:SF41">
    <property type="entry name" value="ABC TRANSPORTER PERMEASE PROTEIN"/>
    <property type="match status" value="1"/>
</dbReference>
<dbReference type="PROSITE" id="PS50928">
    <property type="entry name" value="ABC_TM1"/>
    <property type="match status" value="1"/>
</dbReference>
<evidence type="ECO:0000313" key="10">
    <source>
        <dbReference type="Proteomes" id="UP000225740"/>
    </source>
</evidence>
<dbReference type="GO" id="GO:0005886">
    <property type="term" value="C:plasma membrane"/>
    <property type="evidence" value="ECO:0007669"/>
    <property type="project" value="UniProtKB-SubCell"/>
</dbReference>
<feature type="transmembrane region" description="Helical" evidence="7">
    <location>
        <begin position="74"/>
        <end position="98"/>
    </location>
</feature>
<feature type="transmembrane region" description="Helical" evidence="7">
    <location>
        <begin position="110"/>
        <end position="132"/>
    </location>
</feature>